<dbReference type="PANTHER" id="PTHR31806">
    <property type="entry name" value="PURINE-CYTOSINE PERMEASE FCY2-RELATED"/>
    <property type="match status" value="1"/>
</dbReference>
<feature type="transmembrane region" description="Helical" evidence="9">
    <location>
        <begin position="223"/>
        <end position="241"/>
    </location>
</feature>
<evidence type="ECO:0000256" key="6">
    <source>
        <dbReference type="ARBA" id="ARBA00023136"/>
    </source>
</evidence>
<evidence type="ECO:0000313" key="11">
    <source>
        <dbReference type="Proteomes" id="UP000547458"/>
    </source>
</evidence>
<accession>A0A846RUH0</accession>
<evidence type="ECO:0000256" key="1">
    <source>
        <dbReference type="ARBA" id="ARBA00004141"/>
    </source>
</evidence>
<dbReference type="AlphaFoldDB" id="A0A846RUH0"/>
<dbReference type="Pfam" id="PF02133">
    <property type="entry name" value="Transp_cyt_pur"/>
    <property type="match status" value="1"/>
</dbReference>
<keyword evidence="5 9" id="KW-1133">Transmembrane helix</keyword>
<gene>
    <name evidence="10" type="ORF">BJ994_003248</name>
</gene>
<feature type="transmembrane region" description="Helical" evidence="9">
    <location>
        <begin position="462"/>
        <end position="480"/>
    </location>
</feature>
<evidence type="ECO:0000313" key="10">
    <source>
        <dbReference type="EMBL" id="NJC24172.1"/>
    </source>
</evidence>
<protein>
    <submittedName>
        <fullName evidence="10">Purine-cytosine permease-like protein</fullName>
    </submittedName>
</protein>
<keyword evidence="4 9" id="KW-0812">Transmembrane</keyword>
<organism evidence="10 11">
    <name type="scientific">Arthrobacter pigmenti</name>
    <dbReference type="NCBI Taxonomy" id="271432"/>
    <lineage>
        <taxon>Bacteria</taxon>
        <taxon>Bacillati</taxon>
        <taxon>Actinomycetota</taxon>
        <taxon>Actinomycetes</taxon>
        <taxon>Micrococcales</taxon>
        <taxon>Micrococcaceae</taxon>
        <taxon>Arthrobacter</taxon>
    </lineage>
</organism>
<comment type="caution">
    <text evidence="10">The sequence shown here is derived from an EMBL/GenBank/DDBJ whole genome shotgun (WGS) entry which is preliminary data.</text>
</comment>
<feature type="transmembrane region" description="Helical" evidence="9">
    <location>
        <begin position="373"/>
        <end position="395"/>
    </location>
</feature>
<evidence type="ECO:0000256" key="3">
    <source>
        <dbReference type="ARBA" id="ARBA00022448"/>
    </source>
</evidence>
<comment type="subcellular location">
    <subcellularLocation>
        <location evidence="1">Membrane</location>
        <topology evidence="1">Multi-pass membrane protein</topology>
    </subcellularLocation>
</comment>
<feature type="transmembrane region" description="Helical" evidence="9">
    <location>
        <begin position="118"/>
        <end position="138"/>
    </location>
</feature>
<dbReference type="PIRSF" id="PIRSF002744">
    <property type="entry name" value="Pur-cyt_permease"/>
    <property type="match status" value="1"/>
</dbReference>
<dbReference type="GO" id="GO:0005886">
    <property type="term" value="C:plasma membrane"/>
    <property type="evidence" value="ECO:0007669"/>
    <property type="project" value="TreeGrafter"/>
</dbReference>
<evidence type="ECO:0000256" key="5">
    <source>
        <dbReference type="ARBA" id="ARBA00022989"/>
    </source>
</evidence>
<evidence type="ECO:0000256" key="8">
    <source>
        <dbReference type="SAM" id="MobiDB-lite"/>
    </source>
</evidence>
<feature type="transmembrane region" description="Helical" evidence="9">
    <location>
        <begin position="305"/>
        <end position="327"/>
    </location>
</feature>
<feature type="transmembrane region" description="Helical" evidence="9">
    <location>
        <begin position="158"/>
        <end position="176"/>
    </location>
</feature>
<keyword evidence="6 7" id="KW-0472">Membrane</keyword>
<feature type="transmembrane region" description="Helical" evidence="9">
    <location>
        <begin position="423"/>
        <end position="442"/>
    </location>
</feature>
<dbReference type="PANTHER" id="PTHR31806:SF1">
    <property type="entry name" value="PURINE-CYTOSINE PERMEASE FCY2-RELATED"/>
    <property type="match status" value="1"/>
</dbReference>
<dbReference type="EMBL" id="JAATJL010000001">
    <property type="protein sequence ID" value="NJC24172.1"/>
    <property type="molecule type" value="Genomic_DNA"/>
</dbReference>
<dbReference type="InterPro" id="IPR026030">
    <property type="entry name" value="Pur-cyt_permease_Fcy2/21/22"/>
</dbReference>
<feature type="transmembrane region" description="Helical" evidence="9">
    <location>
        <begin position="188"/>
        <end position="208"/>
    </location>
</feature>
<feature type="transmembrane region" description="Helical" evidence="9">
    <location>
        <begin position="72"/>
        <end position="97"/>
    </location>
</feature>
<evidence type="ECO:0000256" key="2">
    <source>
        <dbReference type="ARBA" id="ARBA00008974"/>
    </source>
</evidence>
<dbReference type="RefSeq" id="WP_167995456.1">
    <property type="nucleotide sequence ID" value="NZ_JAATJL010000001.1"/>
</dbReference>
<evidence type="ECO:0000256" key="9">
    <source>
        <dbReference type="SAM" id="Phobius"/>
    </source>
</evidence>
<name>A0A846RUH0_9MICC</name>
<feature type="transmembrane region" description="Helical" evidence="9">
    <location>
        <begin position="347"/>
        <end position="367"/>
    </location>
</feature>
<feature type="transmembrane region" description="Helical" evidence="9">
    <location>
        <begin position="45"/>
        <end position="66"/>
    </location>
</feature>
<proteinExistence type="inferred from homology"/>
<keyword evidence="11" id="KW-1185">Reference proteome</keyword>
<comment type="similarity">
    <text evidence="2 7">Belongs to the purine-cytosine permease (2.A.39) family.</text>
</comment>
<evidence type="ECO:0000256" key="7">
    <source>
        <dbReference type="PIRNR" id="PIRNR002744"/>
    </source>
</evidence>
<evidence type="ECO:0000256" key="4">
    <source>
        <dbReference type="ARBA" id="ARBA00022692"/>
    </source>
</evidence>
<feature type="region of interest" description="Disordered" evidence="8">
    <location>
        <begin position="1"/>
        <end position="22"/>
    </location>
</feature>
<keyword evidence="3 7" id="KW-0813">Transport</keyword>
<feature type="transmembrane region" description="Helical" evidence="9">
    <location>
        <begin position="261"/>
        <end position="285"/>
    </location>
</feature>
<sequence>MNTAEAAKGATTHPGQPGEDRFGRIESAGIEYLPESERTSRPRNLFLVFFGGNFAFSVIVFGWLPITFGMDFIGAATACFVGIAVGTLLIAPLAILGPRTGTNNAVSSGAHFGIRGRLIGSGLTLLFALAYAAIAVWTSGDALVAGANRFFGTPLNDTMLAVGYAVIALEIILVALMGHGTVVAMQRFVAPIAGILLLIGIFAFAPGFDPSATQAGYLLGDFWPTWILTVVISAGGPLSYAPTLGDYSRRISRRKFSDRSVMIAACGGVFLGLYLSALFGAFTSVSLNALGGSYVADLVAGSPAWYVLPILIIALAGGLGQGVLNVYASGLDLEALIPRLKRVHTTLITSAAAIALLYLGVFVFNAVDSITAMTLILNCCAGPWVVINVLGFLVVRRGRYDPADLQVFNEGRRGGRYWNFGGWNLRAVIPWATGSVVGVLLVETELYSGPLAGLAGGVDLSLAASILAAAGLYLIAVRLWPEPSTPSESKQGGDVILSRHD</sequence>
<reference evidence="10 11" key="1">
    <citation type="submission" date="2020-03" db="EMBL/GenBank/DDBJ databases">
        <title>Sequencing the genomes of 1000 actinobacteria strains.</title>
        <authorList>
            <person name="Klenk H.-P."/>
        </authorList>
    </citation>
    <scope>NUCLEOTIDE SEQUENCE [LARGE SCALE GENOMIC DNA]</scope>
    <source>
        <strain evidence="10 11">DSM 16403</strain>
    </source>
</reference>
<dbReference type="Proteomes" id="UP000547458">
    <property type="component" value="Unassembled WGS sequence"/>
</dbReference>
<dbReference type="GO" id="GO:0022857">
    <property type="term" value="F:transmembrane transporter activity"/>
    <property type="evidence" value="ECO:0007669"/>
    <property type="project" value="InterPro"/>
</dbReference>
<dbReference type="Gene3D" id="1.10.4160.10">
    <property type="entry name" value="Hydantoin permease"/>
    <property type="match status" value="1"/>
</dbReference>
<dbReference type="InterPro" id="IPR001248">
    <property type="entry name" value="Pur-cyt_permease"/>
</dbReference>